<dbReference type="Gene3D" id="3.30.465.10">
    <property type="match status" value="1"/>
</dbReference>
<feature type="domain" description="FAD-binding PCMH-type" evidence="4">
    <location>
        <begin position="30"/>
        <end position="194"/>
    </location>
</feature>
<dbReference type="InterPro" id="IPR036318">
    <property type="entry name" value="FAD-bd_PCMH-like_sf"/>
</dbReference>
<dbReference type="Gene3D" id="3.30.390.50">
    <property type="entry name" value="CO dehydrogenase flavoprotein, C-terminal domain"/>
    <property type="match status" value="1"/>
</dbReference>
<evidence type="ECO:0000256" key="3">
    <source>
        <dbReference type="ARBA" id="ARBA00023002"/>
    </source>
</evidence>
<keyword evidence="6" id="KW-1185">Reference proteome</keyword>
<dbReference type="InterPro" id="IPR036683">
    <property type="entry name" value="CO_DH_flav_C_dom_sf"/>
</dbReference>
<dbReference type="InterPro" id="IPR016167">
    <property type="entry name" value="FAD-bd_PCMH_sub1"/>
</dbReference>
<dbReference type="Gene3D" id="3.30.43.10">
    <property type="entry name" value="Uridine Diphospho-n-acetylenolpyruvylglucosamine Reductase, domain 2"/>
    <property type="match status" value="1"/>
</dbReference>
<dbReference type="EMBL" id="BONC01000012">
    <property type="protein sequence ID" value="GIF56121.1"/>
    <property type="molecule type" value="Genomic_DNA"/>
</dbReference>
<organism evidence="5 6">
    <name type="scientific">Asanoa iriomotensis</name>
    <dbReference type="NCBI Taxonomy" id="234613"/>
    <lineage>
        <taxon>Bacteria</taxon>
        <taxon>Bacillati</taxon>
        <taxon>Actinomycetota</taxon>
        <taxon>Actinomycetes</taxon>
        <taxon>Micromonosporales</taxon>
        <taxon>Micromonosporaceae</taxon>
        <taxon>Asanoa</taxon>
    </lineage>
</organism>
<dbReference type="InterPro" id="IPR002346">
    <property type="entry name" value="Mopterin_DH_FAD-bd"/>
</dbReference>
<gene>
    <name evidence="5" type="ORF">Air01nite_22160</name>
</gene>
<evidence type="ECO:0000256" key="2">
    <source>
        <dbReference type="ARBA" id="ARBA00022827"/>
    </source>
</evidence>
<dbReference type="Pfam" id="PF00941">
    <property type="entry name" value="FAD_binding_5"/>
    <property type="match status" value="1"/>
</dbReference>
<keyword evidence="1" id="KW-0285">Flavoprotein</keyword>
<comment type="caution">
    <text evidence="5">The sequence shown here is derived from an EMBL/GenBank/DDBJ whole genome shotgun (WGS) entry which is preliminary data.</text>
</comment>
<accession>A0ABQ4C011</accession>
<dbReference type="InterPro" id="IPR016169">
    <property type="entry name" value="FAD-bd_PCMH_sub2"/>
</dbReference>
<dbReference type="PANTHER" id="PTHR42659:SF2">
    <property type="entry name" value="XANTHINE DEHYDROGENASE SUBUNIT C-RELATED"/>
    <property type="match status" value="1"/>
</dbReference>
<dbReference type="SMART" id="SM01092">
    <property type="entry name" value="CO_deh_flav_C"/>
    <property type="match status" value="1"/>
</dbReference>
<protein>
    <submittedName>
        <fullName evidence="5">Oxidoreductase</fullName>
    </submittedName>
</protein>
<dbReference type="Proteomes" id="UP000624325">
    <property type="component" value="Unassembled WGS sequence"/>
</dbReference>
<proteinExistence type="predicted"/>
<keyword evidence="2" id="KW-0274">FAD</keyword>
<dbReference type="InterPro" id="IPR051312">
    <property type="entry name" value="Diverse_Substr_Oxidored"/>
</dbReference>
<evidence type="ECO:0000256" key="1">
    <source>
        <dbReference type="ARBA" id="ARBA00022630"/>
    </source>
</evidence>
<keyword evidence="3" id="KW-0560">Oxidoreductase</keyword>
<dbReference type="PANTHER" id="PTHR42659">
    <property type="entry name" value="XANTHINE DEHYDROGENASE SUBUNIT C-RELATED"/>
    <property type="match status" value="1"/>
</dbReference>
<dbReference type="SUPFAM" id="SSF55447">
    <property type="entry name" value="CO dehydrogenase flavoprotein C-terminal domain-like"/>
    <property type="match status" value="1"/>
</dbReference>
<dbReference type="SUPFAM" id="SSF56176">
    <property type="entry name" value="FAD-binding/transporter-associated domain-like"/>
    <property type="match status" value="1"/>
</dbReference>
<evidence type="ECO:0000313" key="6">
    <source>
        <dbReference type="Proteomes" id="UP000624325"/>
    </source>
</evidence>
<evidence type="ECO:0000313" key="5">
    <source>
        <dbReference type="EMBL" id="GIF56121.1"/>
    </source>
</evidence>
<dbReference type="Pfam" id="PF03450">
    <property type="entry name" value="CO_deh_flav_C"/>
    <property type="match status" value="1"/>
</dbReference>
<dbReference type="InterPro" id="IPR005107">
    <property type="entry name" value="CO_DH_flav_C"/>
</dbReference>
<dbReference type="PROSITE" id="PS51387">
    <property type="entry name" value="FAD_PCMH"/>
    <property type="match status" value="1"/>
</dbReference>
<reference evidence="5 6" key="1">
    <citation type="submission" date="2021-01" db="EMBL/GenBank/DDBJ databases">
        <title>Whole genome shotgun sequence of Asanoa iriomotensis NBRC 100142.</title>
        <authorList>
            <person name="Komaki H."/>
            <person name="Tamura T."/>
        </authorList>
    </citation>
    <scope>NUCLEOTIDE SEQUENCE [LARGE SCALE GENOMIC DNA]</scope>
    <source>
        <strain evidence="5 6">NBRC 100142</strain>
    </source>
</reference>
<sequence>MLSLSVGFGGRASVVSLTTMRRPYTFIIDIDKKGPRMLTEVHVPDDVAAAVRLLESGATPLGGGTSLMPLLNDYASPPTELVSLRRAGLAGIHLDGATVRIGAATTLGQVEHDPRLAILDPVVRSIASVPVRNLATVGGNLFAHQPHGDLAVALVALAARVTVVDGGTHELTVEEFVTDPRGLVTEVAFTQPADGSFKYLKAARRRFNSASIVTVAAVIGESAVRVALGGVGNQIIRAHAVEAALAGQPLTDETVPAAAEAGLSELAPVDDAYASAWYRTRVFPVHLRRALLGH</sequence>
<dbReference type="InterPro" id="IPR016166">
    <property type="entry name" value="FAD-bd_PCMH"/>
</dbReference>
<name>A0ABQ4C011_9ACTN</name>
<evidence type="ECO:0000259" key="4">
    <source>
        <dbReference type="PROSITE" id="PS51387"/>
    </source>
</evidence>